<evidence type="ECO:0000313" key="2">
    <source>
        <dbReference type="Proteomes" id="UP001180020"/>
    </source>
</evidence>
<reference evidence="1" key="2">
    <citation type="submission" date="2023-06" db="EMBL/GenBank/DDBJ databases">
        <authorList>
            <person name="Ma L."/>
            <person name="Liu K.-W."/>
            <person name="Li Z."/>
            <person name="Hsiao Y.-Y."/>
            <person name="Qi Y."/>
            <person name="Fu T."/>
            <person name="Tang G."/>
            <person name="Zhang D."/>
            <person name="Sun W.-H."/>
            <person name="Liu D.-K."/>
            <person name="Li Y."/>
            <person name="Chen G.-Z."/>
            <person name="Liu X.-D."/>
            <person name="Liao X.-Y."/>
            <person name="Jiang Y.-T."/>
            <person name="Yu X."/>
            <person name="Hao Y."/>
            <person name="Huang J."/>
            <person name="Zhao X.-W."/>
            <person name="Ke S."/>
            <person name="Chen Y.-Y."/>
            <person name="Wu W.-L."/>
            <person name="Hsu J.-L."/>
            <person name="Lin Y.-F."/>
            <person name="Huang M.-D."/>
            <person name="Li C.-Y."/>
            <person name="Huang L."/>
            <person name="Wang Z.-W."/>
            <person name="Zhao X."/>
            <person name="Zhong W.-Y."/>
            <person name="Peng D.-H."/>
            <person name="Ahmad S."/>
            <person name="Lan S."/>
            <person name="Zhang J.-S."/>
            <person name="Tsai W.-C."/>
            <person name="Van De Peer Y."/>
            <person name="Liu Z.-J."/>
        </authorList>
    </citation>
    <scope>NUCLEOTIDE SEQUENCE</scope>
    <source>
        <strain evidence="1">CP</strain>
        <tissue evidence="1">Leaves</tissue>
    </source>
</reference>
<accession>A0AAV9ERN0</accession>
<gene>
    <name evidence="1" type="ORF">QJS10_CPA06g01033</name>
</gene>
<dbReference type="AlphaFoldDB" id="A0AAV9ERN0"/>
<reference evidence="1" key="1">
    <citation type="journal article" date="2023" name="Nat. Commun.">
        <title>Diploid and tetraploid genomes of Acorus and the evolution of monocots.</title>
        <authorList>
            <person name="Ma L."/>
            <person name="Liu K.W."/>
            <person name="Li Z."/>
            <person name="Hsiao Y.Y."/>
            <person name="Qi Y."/>
            <person name="Fu T."/>
            <person name="Tang G.D."/>
            <person name="Zhang D."/>
            <person name="Sun W.H."/>
            <person name="Liu D.K."/>
            <person name="Li Y."/>
            <person name="Chen G.Z."/>
            <person name="Liu X.D."/>
            <person name="Liao X.Y."/>
            <person name="Jiang Y.T."/>
            <person name="Yu X."/>
            <person name="Hao Y."/>
            <person name="Huang J."/>
            <person name="Zhao X.W."/>
            <person name="Ke S."/>
            <person name="Chen Y.Y."/>
            <person name="Wu W.L."/>
            <person name="Hsu J.L."/>
            <person name="Lin Y.F."/>
            <person name="Huang M.D."/>
            <person name="Li C.Y."/>
            <person name="Huang L."/>
            <person name="Wang Z.W."/>
            <person name="Zhao X."/>
            <person name="Zhong W.Y."/>
            <person name="Peng D.H."/>
            <person name="Ahmad S."/>
            <person name="Lan S."/>
            <person name="Zhang J.S."/>
            <person name="Tsai W.C."/>
            <person name="Van de Peer Y."/>
            <person name="Liu Z.J."/>
        </authorList>
    </citation>
    <scope>NUCLEOTIDE SEQUENCE</scope>
    <source>
        <strain evidence="1">CP</strain>
    </source>
</reference>
<evidence type="ECO:0008006" key="3">
    <source>
        <dbReference type="Google" id="ProtNLM"/>
    </source>
</evidence>
<comment type="caution">
    <text evidence="1">The sequence shown here is derived from an EMBL/GenBank/DDBJ whole genome shotgun (WGS) entry which is preliminary data.</text>
</comment>
<protein>
    <recommendedName>
        <fullName evidence="3">Reverse transcriptase domain-containing protein</fullName>
    </recommendedName>
</protein>
<evidence type="ECO:0000313" key="1">
    <source>
        <dbReference type="EMBL" id="KAK1314858.1"/>
    </source>
</evidence>
<dbReference type="EMBL" id="JAUJYO010000006">
    <property type="protein sequence ID" value="KAK1314858.1"/>
    <property type="molecule type" value="Genomic_DNA"/>
</dbReference>
<proteinExistence type="predicted"/>
<organism evidence="1 2">
    <name type="scientific">Acorus calamus</name>
    <name type="common">Sweet flag</name>
    <dbReference type="NCBI Taxonomy" id="4465"/>
    <lineage>
        <taxon>Eukaryota</taxon>
        <taxon>Viridiplantae</taxon>
        <taxon>Streptophyta</taxon>
        <taxon>Embryophyta</taxon>
        <taxon>Tracheophyta</taxon>
        <taxon>Spermatophyta</taxon>
        <taxon>Magnoliopsida</taxon>
        <taxon>Liliopsida</taxon>
        <taxon>Acoraceae</taxon>
        <taxon>Acorus</taxon>
    </lineage>
</organism>
<dbReference type="Proteomes" id="UP001180020">
    <property type="component" value="Unassembled WGS sequence"/>
</dbReference>
<keyword evidence="2" id="KW-1185">Reference proteome</keyword>
<sequence length="353" mass="40018">MAPFRSQFHFETWWLQVEGFQEVVANSWNLPIGTVQGAKRVAAKLLRLKHTLKRWRRVTKAQRKVAKTEVANAIAILDALEECGLMEEREHEEWGSLKESMMGLLSMEEAEWRLRSRATWLKEGDNNTAFFHKIANQRRRKNRIGAVKVGQERFVEESQIRSIFLMHFKASFRASRGKKLQWVDEALKKLSPEWISKLEYPFSVEEIKRGVFGMEGDCAPRPDACARSQSSLSHMQYADDTMILSRNDGEAVAGIMFVVKVFDWLSGLAINWRKSAFYGINMEPSVLASLAETYSFMGGLSGTFLSLDHVAAHLKCGCPFTKMGAGFRLISDGLWVRGIEFDSGSSIGAVRPL</sequence>
<name>A0AAV9ERN0_ACOCL</name>